<comment type="subcellular location">
    <subcellularLocation>
        <location evidence="1">Membrane</location>
        <topology evidence="1">Multi-pass membrane protein</topology>
    </subcellularLocation>
</comment>
<reference evidence="6 7" key="1">
    <citation type="submission" date="2019-06" db="EMBL/GenBank/DDBJ databases">
        <authorList>
            <person name="Meng X."/>
        </authorList>
    </citation>
    <scope>NUCLEOTIDE SEQUENCE [LARGE SCALE GENOMIC DNA]</scope>
    <source>
        <strain evidence="6 7">M625</strain>
    </source>
</reference>
<comment type="caution">
    <text evidence="6">The sequence shown here is derived from an EMBL/GenBank/DDBJ whole genome shotgun (WGS) entry which is preliminary data.</text>
</comment>
<dbReference type="OrthoDB" id="9799585at2"/>
<dbReference type="AlphaFoldDB" id="A0A504J647"/>
<evidence type="ECO:0000256" key="1">
    <source>
        <dbReference type="ARBA" id="ARBA00004141"/>
    </source>
</evidence>
<dbReference type="Pfam" id="PF02674">
    <property type="entry name" value="Colicin_V"/>
    <property type="match status" value="1"/>
</dbReference>
<gene>
    <name evidence="6" type="ORF">FHK87_19025</name>
</gene>
<dbReference type="InterPro" id="IPR003825">
    <property type="entry name" value="Colicin-V_CvpA"/>
</dbReference>
<evidence type="ECO:0000256" key="4">
    <source>
        <dbReference type="ARBA" id="ARBA00023136"/>
    </source>
</evidence>
<evidence type="ECO:0000313" key="7">
    <source>
        <dbReference type="Proteomes" id="UP000315540"/>
    </source>
</evidence>
<evidence type="ECO:0000256" key="2">
    <source>
        <dbReference type="ARBA" id="ARBA00022692"/>
    </source>
</evidence>
<dbReference type="Proteomes" id="UP000315540">
    <property type="component" value="Unassembled WGS sequence"/>
</dbReference>
<feature type="transmembrane region" description="Helical" evidence="5">
    <location>
        <begin position="61"/>
        <end position="81"/>
    </location>
</feature>
<name>A0A504J647_9FLAO</name>
<protein>
    <submittedName>
        <fullName evidence="6">CvpA family protein</fullName>
    </submittedName>
</protein>
<evidence type="ECO:0000256" key="3">
    <source>
        <dbReference type="ARBA" id="ARBA00022989"/>
    </source>
</evidence>
<evidence type="ECO:0000313" key="6">
    <source>
        <dbReference type="EMBL" id="TPN84055.1"/>
    </source>
</evidence>
<dbReference type="EMBL" id="VFWZ01000006">
    <property type="protein sequence ID" value="TPN84055.1"/>
    <property type="molecule type" value="Genomic_DNA"/>
</dbReference>
<dbReference type="GO" id="GO:0009403">
    <property type="term" value="P:toxin biosynthetic process"/>
    <property type="evidence" value="ECO:0007669"/>
    <property type="project" value="InterPro"/>
</dbReference>
<sequence>MNYIDIILGILLLWGLIKGLSKGFFASLASLVALVVGIYIAVHFSHIVGEYLKQYVDWQENALKLAAFALTFILVVIGISLAGKLLTKIADYAALGIVNKILGGLFGLLKVAFIASVIIIFIDAINRNITIIKKETLQSSILYGPVSKLAPMVLPNIIFQEDTEDNKTEV</sequence>
<feature type="transmembrane region" description="Helical" evidence="5">
    <location>
        <begin position="31"/>
        <end position="49"/>
    </location>
</feature>
<dbReference type="GO" id="GO:0016020">
    <property type="term" value="C:membrane"/>
    <property type="evidence" value="ECO:0007669"/>
    <property type="project" value="UniProtKB-SubCell"/>
</dbReference>
<keyword evidence="4 5" id="KW-0472">Membrane</keyword>
<feature type="transmembrane region" description="Helical" evidence="5">
    <location>
        <begin position="101"/>
        <end position="125"/>
    </location>
</feature>
<dbReference type="PANTHER" id="PTHR37306:SF1">
    <property type="entry name" value="COLICIN V PRODUCTION PROTEIN"/>
    <property type="match status" value="1"/>
</dbReference>
<dbReference type="PANTHER" id="PTHR37306">
    <property type="entry name" value="COLICIN V PRODUCTION PROTEIN"/>
    <property type="match status" value="1"/>
</dbReference>
<dbReference type="RefSeq" id="WP_140595363.1">
    <property type="nucleotide sequence ID" value="NZ_VFWZ01000006.1"/>
</dbReference>
<proteinExistence type="predicted"/>
<keyword evidence="7" id="KW-1185">Reference proteome</keyword>
<accession>A0A504J647</accession>
<keyword evidence="2 5" id="KW-0812">Transmembrane</keyword>
<keyword evidence="3 5" id="KW-1133">Transmembrane helix</keyword>
<evidence type="ECO:0000256" key="5">
    <source>
        <dbReference type="SAM" id="Phobius"/>
    </source>
</evidence>
<organism evidence="6 7">
    <name type="scientific">Aquimarina algicola</name>
    <dbReference type="NCBI Taxonomy" id="2589995"/>
    <lineage>
        <taxon>Bacteria</taxon>
        <taxon>Pseudomonadati</taxon>
        <taxon>Bacteroidota</taxon>
        <taxon>Flavobacteriia</taxon>
        <taxon>Flavobacteriales</taxon>
        <taxon>Flavobacteriaceae</taxon>
        <taxon>Aquimarina</taxon>
    </lineage>
</organism>